<name>A0ABV6A300_9PSEU</name>
<dbReference type="RefSeq" id="WP_377857846.1">
    <property type="nucleotide sequence ID" value="NZ_JBHLZU010000021.1"/>
</dbReference>
<dbReference type="InterPro" id="IPR032710">
    <property type="entry name" value="NTF2-like_dom_sf"/>
</dbReference>
<keyword evidence="5" id="KW-1185">Reference proteome</keyword>
<reference evidence="4 5" key="1">
    <citation type="submission" date="2024-09" db="EMBL/GenBank/DDBJ databases">
        <authorList>
            <person name="Sun Q."/>
            <person name="Mori K."/>
        </authorList>
    </citation>
    <scope>NUCLEOTIDE SEQUENCE [LARGE SCALE GENOMIC DNA]</scope>
    <source>
        <strain evidence="4 5">TBRC 7907</strain>
    </source>
</reference>
<feature type="region of interest" description="Disordered" evidence="3">
    <location>
        <begin position="1"/>
        <end position="46"/>
    </location>
</feature>
<evidence type="ECO:0000256" key="3">
    <source>
        <dbReference type="SAM" id="MobiDB-lite"/>
    </source>
</evidence>
<evidence type="ECO:0000256" key="2">
    <source>
        <dbReference type="ARBA" id="ARBA00023136"/>
    </source>
</evidence>
<evidence type="ECO:0000313" key="5">
    <source>
        <dbReference type="Proteomes" id="UP001589693"/>
    </source>
</evidence>
<proteinExistence type="predicted"/>
<dbReference type="PANTHER" id="PTHR37042:SF4">
    <property type="entry name" value="OUTER MEMBRANE PROTEIN RV1973"/>
    <property type="match status" value="1"/>
</dbReference>
<comment type="caution">
    <text evidence="4">The sequence shown here is derived from an EMBL/GenBank/DDBJ whole genome shotgun (WGS) entry which is preliminary data.</text>
</comment>
<comment type="subcellular location">
    <subcellularLocation>
        <location evidence="1">Membrane</location>
    </subcellularLocation>
</comment>
<evidence type="ECO:0008006" key="6">
    <source>
        <dbReference type="Google" id="ProtNLM"/>
    </source>
</evidence>
<feature type="compositionally biased region" description="Acidic residues" evidence="3">
    <location>
        <begin position="1"/>
        <end position="20"/>
    </location>
</feature>
<accession>A0ABV6A300</accession>
<dbReference type="Proteomes" id="UP001589693">
    <property type="component" value="Unassembled WGS sequence"/>
</dbReference>
<dbReference type="SUPFAM" id="SSF54427">
    <property type="entry name" value="NTF2-like"/>
    <property type="match status" value="1"/>
</dbReference>
<dbReference type="EMBL" id="JBHLZU010000021">
    <property type="protein sequence ID" value="MFB9907524.1"/>
    <property type="molecule type" value="Genomic_DNA"/>
</dbReference>
<keyword evidence="2" id="KW-0472">Membrane</keyword>
<sequence>MRAEPEPEPEAEVTELEVGAEPEAKAEPEPAVTGELEPEAEVTGLEVGAEPEAKAERAGGRWWVVVVVLAVVGGWFGVEAVAVRTGPANQALIDRDATTRVSDAVTEAVATLFSYRFDGAETFDRSTWELLRGNAVGQHERLFAQIRQQAPAQRLVLTSKVVRTGVRALEGDRAVLLVFLDQTLARGDNGTTSAAAAQLTVTTERVDGRWRVTDLQPR</sequence>
<organism evidence="4 5">
    <name type="scientific">Allokutzneria oryzae</name>
    <dbReference type="NCBI Taxonomy" id="1378989"/>
    <lineage>
        <taxon>Bacteria</taxon>
        <taxon>Bacillati</taxon>
        <taxon>Actinomycetota</taxon>
        <taxon>Actinomycetes</taxon>
        <taxon>Pseudonocardiales</taxon>
        <taxon>Pseudonocardiaceae</taxon>
        <taxon>Allokutzneria</taxon>
    </lineage>
</organism>
<gene>
    <name evidence="4" type="ORF">ACFFQA_26630</name>
</gene>
<evidence type="ECO:0000256" key="1">
    <source>
        <dbReference type="ARBA" id="ARBA00004370"/>
    </source>
</evidence>
<protein>
    <recommendedName>
        <fullName evidence="6">Mce-associated membrane protein</fullName>
    </recommendedName>
</protein>
<dbReference type="PANTHER" id="PTHR37042">
    <property type="entry name" value="OUTER MEMBRANE PROTEIN RV1973"/>
    <property type="match status" value="1"/>
</dbReference>
<evidence type="ECO:0000313" key="4">
    <source>
        <dbReference type="EMBL" id="MFB9907524.1"/>
    </source>
</evidence>